<dbReference type="InterPro" id="IPR051262">
    <property type="entry name" value="SMP-30/CGR1_Lactonase"/>
</dbReference>
<reference evidence="4 5" key="1">
    <citation type="submission" date="2023-06" db="EMBL/GenBank/DDBJ databases">
        <title>Actinomycetospora Odt1-22.</title>
        <authorList>
            <person name="Supong K."/>
        </authorList>
    </citation>
    <scope>NUCLEOTIDE SEQUENCE [LARGE SCALE GENOMIC DNA]</scope>
    <source>
        <strain evidence="4 5">Odt1-22</strain>
    </source>
</reference>
<dbReference type="InterPro" id="IPR011042">
    <property type="entry name" value="6-blade_b-propeller_TolB-like"/>
</dbReference>
<evidence type="ECO:0000256" key="1">
    <source>
        <dbReference type="ARBA" id="ARBA00008853"/>
    </source>
</evidence>
<accession>A0ABT7MEJ9</accession>
<proteinExistence type="inferred from homology"/>
<dbReference type="InterPro" id="IPR013658">
    <property type="entry name" value="SGL"/>
</dbReference>
<dbReference type="SUPFAM" id="SSF63829">
    <property type="entry name" value="Calcium-dependent phosphotriesterase"/>
    <property type="match status" value="1"/>
</dbReference>
<gene>
    <name evidence="4" type="ORF">QRT03_24195</name>
</gene>
<dbReference type="PANTHER" id="PTHR47572:SF4">
    <property type="entry name" value="LACTONASE DRP35"/>
    <property type="match status" value="1"/>
</dbReference>
<feature type="domain" description="SMP-30/Gluconolactonase/LRE-like region" evidence="3">
    <location>
        <begin position="24"/>
        <end position="258"/>
    </location>
</feature>
<sequence length="293" mass="30794">MTEHTTTEYLPTPTTALTDLAMVESGRWHDGRLWFAHWVAGEVIAADPSSGTTEVIAPGPERMGWAIDWLPDGRLLVTGDDTTVHGPDGGSARFSAQGGNEIAIDPRGHVYVNGADFDFLGGGAPEPGWIRLLGPDGSVRDVAGDIEFPNGMLVTPDGRTLVVAESFAGRLSAFDIADDGSLTNRRVWAEGLGPDGICIDGQGGIWAQTADTFAHGGSGPAGAIVRVLEGGEITHRVETDQPCFACALGGPDGRDLFLLCNDWEGIETAYAVTERRSARVLTTRAPFAAPGLG</sequence>
<evidence type="ECO:0000259" key="3">
    <source>
        <dbReference type="Pfam" id="PF08450"/>
    </source>
</evidence>
<evidence type="ECO:0000256" key="2">
    <source>
        <dbReference type="ARBA" id="ARBA00022801"/>
    </source>
</evidence>
<name>A0ABT7MEJ9_9PSEU</name>
<dbReference type="Proteomes" id="UP001231924">
    <property type="component" value="Unassembled WGS sequence"/>
</dbReference>
<dbReference type="Pfam" id="PF08450">
    <property type="entry name" value="SGL"/>
    <property type="match status" value="1"/>
</dbReference>
<dbReference type="PANTHER" id="PTHR47572">
    <property type="entry name" value="LIPOPROTEIN-RELATED"/>
    <property type="match status" value="1"/>
</dbReference>
<comment type="caution">
    <text evidence="4">The sequence shown here is derived from an EMBL/GenBank/DDBJ whole genome shotgun (WGS) entry which is preliminary data.</text>
</comment>
<organism evidence="4 5">
    <name type="scientific">Actinomycetospora termitidis</name>
    <dbReference type="NCBI Taxonomy" id="3053470"/>
    <lineage>
        <taxon>Bacteria</taxon>
        <taxon>Bacillati</taxon>
        <taxon>Actinomycetota</taxon>
        <taxon>Actinomycetes</taxon>
        <taxon>Pseudonocardiales</taxon>
        <taxon>Pseudonocardiaceae</taxon>
        <taxon>Actinomycetospora</taxon>
    </lineage>
</organism>
<keyword evidence="5" id="KW-1185">Reference proteome</keyword>
<evidence type="ECO:0000313" key="5">
    <source>
        <dbReference type="Proteomes" id="UP001231924"/>
    </source>
</evidence>
<evidence type="ECO:0000313" key="4">
    <source>
        <dbReference type="EMBL" id="MDL5159090.1"/>
    </source>
</evidence>
<comment type="similarity">
    <text evidence="1">Belongs to the SMP-30/CGR1 family.</text>
</comment>
<keyword evidence="2" id="KW-0378">Hydrolase</keyword>
<dbReference type="Gene3D" id="2.120.10.30">
    <property type="entry name" value="TolB, C-terminal domain"/>
    <property type="match status" value="1"/>
</dbReference>
<protein>
    <submittedName>
        <fullName evidence="4">SMP-30/gluconolactonase/LRE family protein</fullName>
    </submittedName>
</protein>
<dbReference type="EMBL" id="JASVWF010000006">
    <property type="protein sequence ID" value="MDL5159090.1"/>
    <property type="molecule type" value="Genomic_DNA"/>
</dbReference>
<dbReference type="RefSeq" id="WP_286055663.1">
    <property type="nucleotide sequence ID" value="NZ_JASVWF010000006.1"/>
</dbReference>